<dbReference type="Proteomes" id="UP000807353">
    <property type="component" value="Unassembled WGS sequence"/>
</dbReference>
<protein>
    <submittedName>
        <fullName evidence="3">Uncharacterized protein</fullName>
    </submittedName>
</protein>
<organism evidence="3 4">
    <name type="scientific">Collybia nuda</name>
    <dbReference type="NCBI Taxonomy" id="64659"/>
    <lineage>
        <taxon>Eukaryota</taxon>
        <taxon>Fungi</taxon>
        <taxon>Dikarya</taxon>
        <taxon>Basidiomycota</taxon>
        <taxon>Agaricomycotina</taxon>
        <taxon>Agaricomycetes</taxon>
        <taxon>Agaricomycetidae</taxon>
        <taxon>Agaricales</taxon>
        <taxon>Tricholomatineae</taxon>
        <taxon>Clitocybaceae</taxon>
        <taxon>Collybia</taxon>
    </lineage>
</organism>
<keyword evidence="2" id="KW-0732">Signal</keyword>
<feature type="region of interest" description="Disordered" evidence="1">
    <location>
        <begin position="36"/>
        <end position="116"/>
    </location>
</feature>
<proteinExistence type="predicted"/>
<keyword evidence="4" id="KW-1185">Reference proteome</keyword>
<name>A0A9P6CAI5_9AGAR</name>
<sequence>MKLFAVSSLVSAATIPALVAAHVGSHNIAARHMQYARQAPPPGPGGTSVATTASTPATSPSPPPAPSPPPPPPPGATGATTSPVNPPGAPPPPPPPPSVGGTGTTSSGVVAPPIPTTTYTFSLLSTNPTAVPLSAIVSTAPASVTRPLDHTFTP</sequence>
<gene>
    <name evidence="3" type="ORF">BDZ94DRAFT_1313397</name>
</gene>
<dbReference type="EMBL" id="MU150343">
    <property type="protein sequence ID" value="KAF9458362.1"/>
    <property type="molecule type" value="Genomic_DNA"/>
</dbReference>
<evidence type="ECO:0000313" key="3">
    <source>
        <dbReference type="EMBL" id="KAF9458362.1"/>
    </source>
</evidence>
<comment type="caution">
    <text evidence="3">The sequence shown here is derived from an EMBL/GenBank/DDBJ whole genome shotgun (WGS) entry which is preliminary data.</text>
</comment>
<reference evidence="3" key="1">
    <citation type="submission" date="2020-11" db="EMBL/GenBank/DDBJ databases">
        <authorList>
            <consortium name="DOE Joint Genome Institute"/>
            <person name="Ahrendt S."/>
            <person name="Riley R."/>
            <person name="Andreopoulos W."/>
            <person name="Labutti K."/>
            <person name="Pangilinan J."/>
            <person name="Ruiz-Duenas F.J."/>
            <person name="Barrasa J.M."/>
            <person name="Sanchez-Garcia M."/>
            <person name="Camarero S."/>
            <person name="Miyauchi S."/>
            <person name="Serrano A."/>
            <person name="Linde D."/>
            <person name="Babiker R."/>
            <person name="Drula E."/>
            <person name="Ayuso-Fernandez I."/>
            <person name="Pacheco R."/>
            <person name="Padilla G."/>
            <person name="Ferreira P."/>
            <person name="Barriuso J."/>
            <person name="Kellner H."/>
            <person name="Castanera R."/>
            <person name="Alfaro M."/>
            <person name="Ramirez L."/>
            <person name="Pisabarro A.G."/>
            <person name="Kuo A."/>
            <person name="Tritt A."/>
            <person name="Lipzen A."/>
            <person name="He G."/>
            <person name="Yan M."/>
            <person name="Ng V."/>
            <person name="Cullen D."/>
            <person name="Martin F."/>
            <person name="Rosso M.-N."/>
            <person name="Henrissat B."/>
            <person name="Hibbett D."/>
            <person name="Martinez A.T."/>
            <person name="Grigoriev I.V."/>
        </authorList>
    </citation>
    <scope>NUCLEOTIDE SEQUENCE</scope>
    <source>
        <strain evidence="3">CBS 247.69</strain>
    </source>
</reference>
<feature type="non-terminal residue" evidence="3">
    <location>
        <position position="154"/>
    </location>
</feature>
<feature type="compositionally biased region" description="Low complexity" evidence="1">
    <location>
        <begin position="47"/>
        <end position="58"/>
    </location>
</feature>
<feature type="compositionally biased region" description="Pro residues" evidence="1">
    <location>
        <begin position="84"/>
        <end position="98"/>
    </location>
</feature>
<accession>A0A9P6CAI5</accession>
<feature type="chain" id="PRO_5040156736" evidence="2">
    <location>
        <begin position="21"/>
        <end position="154"/>
    </location>
</feature>
<dbReference type="AlphaFoldDB" id="A0A9P6CAI5"/>
<evidence type="ECO:0000313" key="4">
    <source>
        <dbReference type="Proteomes" id="UP000807353"/>
    </source>
</evidence>
<evidence type="ECO:0000256" key="2">
    <source>
        <dbReference type="SAM" id="SignalP"/>
    </source>
</evidence>
<feature type="compositionally biased region" description="Pro residues" evidence="1">
    <location>
        <begin position="59"/>
        <end position="75"/>
    </location>
</feature>
<evidence type="ECO:0000256" key="1">
    <source>
        <dbReference type="SAM" id="MobiDB-lite"/>
    </source>
</evidence>
<feature type="signal peptide" evidence="2">
    <location>
        <begin position="1"/>
        <end position="20"/>
    </location>
</feature>